<keyword evidence="1" id="KW-0472">Membrane</keyword>
<dbReference type="GO" id="GO:0005975">
    <property type="term" value="P:carbohydrate metabolic process"/>
    <property type="evidence" value="ECO:0007669"/>
    <property type="project" value="InterPro"/>
</dbReference>
<feature type="transmembrane region" description="Helical" evidence="1">
    <location>
        <begin position="39"/>
        <end position="58"/>
    </location>
</feature>
<dbReference type="eggNOG" id="KOG2806">
    <property type="taxonomic scope" value="Eukaryota"/>
</dbReference>
<dbReference type="GO" id="GO:0008061">
    <property type="term" value="F:chitin binding"/>
    <property type="evidence" value="ECO:0007669"/>
    <property type="project" value="InterPro"/>
</dbReference>
<proteinExistence type="predicted"/>
<dbReference type="Proteomes" id="UP000008068">
    <property type="component" value="Unassembled WGS sequence"/>
</dbReference>
<dbReference type="Gene3D" id="3.10.50.10">
    <property type="match status" value="1"/>
</dbReference>
<dbReference type="InterPro" id="IPR029070">
    <property type="entry name" value="Chitinase_insertion_sf"/>
</dbReference>
<keyword evidence="1" id="KW-0812">Transmembrane</keyword>
<name>G0NF25_CAEBE</name>
<dbReference type="Pfam" id="PF00704">
    <property type="entry name" value="Glyco_hydro_18"/>
    <property type="match status" value="1"/>
</dbReference>
<dbReference type="PANTHER" id="PTHR46073">
    <property type="entry name" value="CHITINASE"/>
    <property type="match status" value="1"/>
</dbReference>
<dbReference type="PROSITE" id="PS51910">
    <property type="entry name" value="GH18_2"/>
    <property type="match status" value="1"/>
</dbReference>
<evidence type="ECO:0000256" key="1">
    <source>
        <dbReference type="SAM" id="Phobius"/>
    </source>
</evidence>
<dbReference type="InterPro" id="IPR011583">
    <property type="entry name" value="Chitinase_II/V-like_cat"/>
</dbReference>
<dbReference type="Gene3D" id="3.20.20.80">
    <property type="entry name" value="Glycosidases"/>
    <property type="match status" value="1"/>
</dbReference>
<keyword evidence="1" id="KW-1133">Transmembrane helix</keyword>
<evidence type="ECO:0000313" key="4">
    <source>
        <dbReference type="Proteomes" id="UP000008068"/>
    </source>
</evidence>
<dbReference type="InterPro" id="IPR017853">
    <property type="entry name" value="GH"/>
</dbReference>
<keyword evidence="4" id="KW-1185">Reference proteome</keyword>
<gene>
    <name evidence="3" type="ORF">CAEBREN_31234</name>
</gene>
<accession>G0NF25</accession>
<dbReference type="InParanoid" id="G0NF25"/>
<reference evidence="4" key="1">
    <citation type="submission" date="2011-07" db="EMBL/GenBank/DDBJ databases">
        <authorList>
            <consortium name="Caenorhabditis brenneri Sequencing and Analysis Consortium"/>
            <person name="Wilson R.K."/>
        </authorList>
    </citation>
    <scope>NUCLEOTIDE SEQUENCE [LARGE SCALE GENOMIC DNA]</scope>
    <source>
        <strain evidence="4">PB2801</strain>
    </source>
</reference>
<protein>
    <recommendedName>
        <fullName evidence="2">GH18 domain-containing protein</fullName>
    </recommendedName>
</protein>
<feature type="domain" description="GH18" evidence="2">
    <location>
        <begin position="104"/>
        <end position="449"/>
    </location>
</feature>
<sequence>MSLYHSVQVNPDSDPVIVEVNNLDWKSAYYRRERRKKTVVFLFSLIVISGCIASFWTYKASLGAMIRRDRKNIVRTGAYFQDEQLPQTSVGPNTTSTPAPTCITRMVAYYPGNSRRTITARQLSHLTHVIFASMIISEDGYLLFKSGHEERRFLKLKRNIESGNDKVKLMVSIEEEGVEFSFSKVSADARKRQTFFNSISDQLANLQLDGVDLNWRFPYREDLENQVKLIKELREHLDRLSEKNGRQNRYIISIVAPALGQTSNNQIGENLENLLEFVDFVNVMSFDYSIFYRNHTGPTAPLFSFEGFPSVNTTLSYYSRSQESSKKLNLGVAFHGTYWNNVNEPVKRENWRSLGTPKGYVERGQVAYRNIEKEEWTKSTGSWDEESKTPYILDQENKRFLSFENKRSLKKKMNFARKKNLGAVSIWSLEMDDSEDTLLRAVTTEGICT</sequence>
<dbReference type="HOGENOM" id="CLU_002833_0_0_1"/>
<dbReference type="OrthoDB" id="73875at2759"/>
<evidence type="ECO:0000313" key="3">
    <source>
        <dbReference type="EMBL" id="EGT59065.1"/>
    </source>
</evidence>
<organism evidence="4">
    <name type="scientific">Caenorhabditis brenneri</name>
    <name type="common">Nematode worm</name>
    <dbReference type="NCBI Taxonomy" id="135651"/>
    <lineage>
        <taxon>Eukaryota</taxon>
        <taxon>Metazoa</taxon>
        <taxon>Ecdysozoa</taxon>
        <taxon>Nematoda</taxon>
        <taxon>Chromadorea</taxon>
        <taxon>Rhabditida</taxon>
        <taxon>Rhabditina</taxon>
        <taxon>Rhabditomorpha</taxon>
        <taxon>Rhabditoidea</taxon>
        <taxon>Rhabditidae</taxon>
        <taxon>Peloderinae</taxon>
        <taxon>Caenorhabditis</taxon>
    </lineage>
</organism>
<dbReference type="AlphaFoldDB" id="G0NF25"/>
<dbReference type="EMBL" id="GL379874">
    <property type="protein sequence ID" value="EGT59065.1"/>
    <property type="molecule type" value="Genomic_DNA"/>
</dbReference>
<dbReference type="PANTHER" id="PTHR46073:SF1">
    <property type="entry name" value="GH18 DOMAIN-CONTAINING PROTEIN-RELATED"/>
    <property type="match status" value="1"/>
</dbReference>
<dbReference type="InterPro" id="IPR001223">
    <property type="entry name" value="Glyco_hydro18_cat"/>
</dbReference>
<dbReference type="SMART" id="SM00636">
    <property type="entry name" value="Glyco_18"/>
    <property type="match status" value="1"/>
</dbReference>
<evidence type="ECO:0000259" key="2">
    <source>
        <dbReference type="PROSITE" id="PS51910"/>
    </source>
</evidence>
<dbReference type="STRING" id="135651.G0NF25"/>
<dbReference type="SUPFAM" id="SSF51445">
    <property type="entry name" value="(Trans)glycosidases"/>
    <property type="match status" value="1"/>
</dbReference>
<dbReference type="SUPFAM" id="SSF54556">
    <property type="entry name" value="Chitinase insertion domain"/>
    <property type="match status" value="1"/>
</dbReference>